<dbReference type="Pfam" id="PF02683">
    <property type="entry name" value="DsbD_TM"/>
    <property type="match status" value="1"/>
</dbReference>
<name>A0A1H9LHY5_9LACT</name>
<dbReference type="InterPro" id="IPR051790">
    <property type="entry name" value="Cytochrome_c-biogenesis_DsbD"/>
</dbReference>
<keyword evidence="5 6" id="KW-0472">Membrane</keyword>
<keyword evidence="3 6" id="KW-0812">Transmembrane</keyword>
<dbReference type="GO" id="GO:0016020">
    <property type="term" value="C:membrane"/>
    <property type="evidence" value="ECO:0007669"/>
    <property type="project" value="UniProtKB-SubCell"/>
</dbReference>
<dbReference type="GO" id="GO:0017004">
    <property type="term" value="P:cytochrome complex assembly"/>
    <property type="evidence" value="ECO:0007669"/>
    <property type="project" value="InterPro"/>
</dbReference>
<evidence type="ECO:0000313" key="8">
    <source>
        <dbReference type="EMBL" id="SER10807.1"/>
    </source>
</evidence>
<organism evidence="8 9">
    <name type="scientific">Granulicatella balaenopterae</name>
    <dbReference type="NCBI Taxonomy" id="137733"/>
    <lineage>
        <taxon>Bacteria</taxon>
        <taxon>Bacillati</taxon>
        <taxon>Bacillota</taxon>
        <taxon>Bacilli</taxon>
        <taxon>Lactobacillales</taxon>
        <taxon>Carnobacteriaceae</taxon>
        <taxon>Granulicatella</taxon>
    </lineage>
</organism>
<comment type="subcellular location">
    <subcellularLocation>
        <location evidence="1">Membrane</location>
        <topology evidence="1">Multi-pass membrane protein</topology>
    </subcellularLocation>
</comment>
<feature type="transmembrane region" description="Helical" evidence="6">
    <location>
        <begin position="60"/>
        <end position="84"/>
    </location>
</feature>
<dbReference type="PANTHER" id="PTHR31272:SF4">
    <property type="entry name" value="CYTOCHROME C-TYPE BIOGENESIS PROTEIN HI_1454-RELATED"/>
    <property type="match status" value="1"/>
</dbReference>
<dbReference type="STRING" id="137733.SAMN05421767_11927"/>
<accession>A0A1H9LHY5</accession>
<proteinExistence type="inferred from homology"/>
<dbReference type="PANTHER" id="PTHR31272">
    <property type="entry name" value="CYTOCHROME C-TYPE BIOGENESIS PROTEIN HI_1454-RELATED"/>
    <property type="match status" value="1"/>
</dbReference>
<keyword evidence="4 6" id="KW-1133">Transmembrane helix</keyword>
<dbReference type="Proteomes" id="UP000198556">
    <property type="component" value="Unassembled WGS sequence"/>
</dbReference>
<feature type="transmembrane region" description="Helical" evidence="6">
    <location>
        <begin position="135"/>
        <end position="163"/>
    </location>
</feature>
<protein>
    <submittedName>
        <fullName evidence="8">Cytochrome c-type biogenesis protein</fullName>
    </submittedName>
</protein>
<feature type="transmembrane region" description="Helical" evidence="6">
    <location>
        <begin position="20"/>
        <end position="39"/>
    </location>
</feature>
<feature type="transmembrane region" description="Helical" evidence="6">
    <location>
        <begin position="212"/>
        <end position="234"/>
    </location>
</feature>
<evidence type="ECO:0000256" key="1">
    <source>
        <dbReference type="ARBA" id="ARBA00004141"/>
    </source>
</evidence>
<sequence length="239" mass="26569">MNRVNHLELGALFLEGVLSFFSPCVLPVLPIYVGILAGNSTKDQNGELIYNRKTVFSNTIAFVIGISLTFFVLAFASSALSRLFMQHMTFLQVFSGVLIIIMGLLQLDIIQSNLLAREFSATNKIYSTEKQMTPFLALLMGFTFSFSWSPCIGPILASVFFYASTHHGIYSLILIIIYCIGFILPFILIAFFSQKVMAVFNRQVKFLRYTKIASGVLLILIGISILSGSFSSIIKLITI</sequence>
<feature type="transmembrane region" description="Helical" evidence="6">
    <location>
        <begin position="90"/>
        <end position="114"/>
    </location>
</feature>
<gene>
    <name evidence="8" type="ORF">SAMN05421767_11927</name>
</gene>
<keyword evidence="9" id="KW-1185">Reference proteome</keyword>
<evidence type="ECO:0000256" key="5">
    <source>
        <dbReference type="ARBA" id="ARBA00023136"/>
    </source>
</evidence>
<dbReference type="OrthoDB" id="9803065at2"/>
<evidence type="ECO:0000256" key="4">
    <source>
        <dbReference type="ARBA" id="ARBA00022989"/>
    </source>
</evidence>
<evidence type="ECO:0000313" key="9">
    <source>
        <dbReference type="Proteomes" id="UP000198556"/>
    </source>
</evidence>
<dbReference type="RefSeq" id="WP_089746708.1">
    <property type="nucleotide sequence ID" value="NZ_FOGF01000019.1"/>
</dbReference>
<evidence type="ECO:0000256" key="3">
    <source>
        <dbReference type="ARBA" id="ARBA00022692"/>
    </source>
</evidence>
<evidence type="ECO:0000256" key="2">
    <source>
        <dbReference type="ARBA" id="ARBA00006143"/>
    </source>
</evidence>
<evidence type="ECO:0000256" key="6">
    <source>
        <dbReference type="SAM" id="Phobius"/>
    </source>
</evidence>
<dbReference type="InterPro" id="IPR003834">
    <property type="entry name" value="Cyt_c_assmbl_TM_dom"/>
</dbReference>
<comment type="similarity">
    <text evidence="2">Belongs to the DsbD family.</text>
</comment>
<evidence type="ECO:0000259" key="7">
    <source>
        <dbReference type="Pfam" id="PF02683"/>
    </source>
</evidence>
<dbReference type="AlphaFoldDB" id="A0A1H9LHY5"/>
<dbReference type="EMBL" id="FOGF01000019">
    <property type="protein sequence ID" value="SER10807.1"/>
    <property type="molecule type" value="Genomic_DNA"/>
</dbReference>
<reference evidence="8 9" key="1">
    <citation type="submission" date="2016-10" db="EMBL/GenBank/DDBJ databases">
        <authorList>
            <person name="de Groot N.N."/>
        </authorList>
    </citation>
    <scope>NUCLEOTIDE SEQUENCE [LARGE SCALE GENOMIC DNA]</scope>
    <source>
        <strain evidence="8 9">DSM 15827</strain>
    </source>
</reference>
<feature type="domain" description="Cytochrome C biogenesis protein transmembrane" evidence="7">
    <location>
        <begin position="9"/>
        <end position="226"/>
    </location>
</feature>
<feature type="transmembrane region" description="Helical" evidence="6">
    <location>
        <begin position="169"/>
        <end position="192"/>
    </location>
</feature>